<dbReference type="InterPro" id="IPR029602">
    <property type="entry name" value="IFT74"/>
</dbReference>
<dbReference type="GO" id="GO:0048487">
    <property type="term" value="F:beta-tubulin binding"/>
    <property type="evidence" value="ECO:0007669"/>
    <property type="project" value="InterPro"/>
</dbReference>
<organism evidence="3 4">
    <name type="scientific">Aphidius gifuensis</name>
    <name type="common">Parasitoid wasp</name>
    <dbReference type="NCBI Taxonomy" id="684658"/>
    <lineage>
        <taxon>Eukaryota</taxon>
        <taxon>Metazoa</taxon>
        <taxon>Ecdysozoa</taxon>
        <taxon>Arthropoda</taxon>
        <taxon>Hexapoda</taxon>
        <taxon>Insecta</taxon>
        <taxon>Pterygota</taxon>
        <taxon>Neoptera</taxon>
        <taxon>Endopterygota</taxon>
        <taxon>Hymenoptera</taxon>
        <taxon>Apocrita</taxon>
        <taxon>Ichneumonoidea</taxon>
        <taxon>Braconidae</taxon>
        <taxon>Aphidiinae</taxon>
        <taxon>Aphidius</taxon>
    </lineage>
</organism>
<dbReference type="PANTHER" id="PTHR31432">
    <property type="entry name" value="INTRAFLAGELLAR TRANSPORT PROTEIN 74 HOMOLOG"/>
    <property type="match status" value="1"/>
</dbReference>
<feature type="coiled-coil region" evidence="1">
    <location>
        <begin position="161"/>
        <end position="409"/>
    </location>
</feature>
<dbReference type="AlphaFoldDB" id="A0A834XRE4"/>
<feature type="coiled-coil region" evidence="1">
    <location>
        <begin position="508"/>
        <end position="621"/>
    </location>
</feature>
<evidence type="ECO:0008006" key="5">
    <source>
        <dbReference type="Google" id="ProtNLM"/>
    </source>
</evidence>
<evidence type="ECO:0000313" key="4">
    <source>
        <dbReference type="Proteomes" id="UP000639338"/>
    </source>
</evidence>
<protein>
    <recommendedName>
        <fullName evidence="5">Intraflagellar transport protein 74-like protein</fullName>
    </recommendedName>
</protein>
<feature type="region of interest" description="Disordered" evidence="2">
    <location>
        <begin position="1"/>
        <end position="91"/>
    </location>
</feature>
<name>A0A834XRE4_APHGI</name>
<reference evidence="3 4" key="1">
    <citation type="submission" date="2020-08" db="EMBL/GenBank/DDBJ databases">
        <title>Aphidius gifuensis genome sequencing and assembly.</title>
        <authorList>
            <person name="Du Z."/>
        </authorList>
    </citation>
    <scope>NUCLEOTIDE SEQUENCE [LARGE SCALE GENOMIC DNA]</scope>
    <source>
        <strain evidence="3">YNYX2018</strain>
        <tissue evidence="3">Adults</tissue>
    </source>
</reference>
<accession>A0A834XRE4</accession>
<keyword evidence="4" id="KW-1185">Reference proteome</keyword>
<dbReference type="GO" id="GO:0035735">
    <property type="term" value="P:intraciliary transport involved in cilium assembly"/>
    <property type="evidence" value="ECO:0007669"/>
    <property type="project" value="TreeGrafter"/>
</dbReference>
<evidence type="ECO:0000313" key="3">
    <source>
        <dbReference type="EMBL" id="KAF7991152.1"/>
    </source>
</evidence>
<dbReference type="GO" id="GO:0005929">
    <property type="term" value="C:cilium"/>
    <property type="evidence" value="ECO:0007669"/>
    <property type="project" value="TreeGrafter"/>
</dbReference>
<keyword evidence="1" id="KW-0175">Coiled coil</keyword>
<comment type="caution">
    <text evidence="3">The sequence shown here is derived from an EMBL/GenBank/DDBJ whole genome shotgun (WGS) entry which is preliminary data.</text>
</comment>
<dbReference type="EMBL" id="JACMRX010000004">
    <property type="protein sequence ID" value="KAF7991152.1"/>
    <property type="molecule type" value="Genomic_DNA"/>
</dbReference>
<dbReference type="OrthoDB" id="444379at2759"/>
<dbReference type="Proteomes" id="UP000639338">
    <property type="component" value="Unassembled WGS sequence"/>
</dbReference>
<proteinExistence type="predicted"/>
<evidence type="ECO:0000256" key="2">
    <source>
        <dbReference type="SAM" id="MobiDB-lite"/>
    </source>
</evidence>
<gene>
    <name evidence="3" type="ORF">HCN44_002714</name>
</gene>
<dbReference type="PANTHER" id="PTHR31432:SF0">
    <property type="entry name" value="INTRAFLAGELLAR TRANSPORT PROTEIN 74 HOMOLOG"/>
    <property type="match status" value="1"/>
</dbReference>
<evidence type="ECO:0000256" key="1">
    <source>
        <dbReference type="SAM" id="Coils"/>
    </source>
</evidence>
<dbReference type="GO" id="GO:0030992">
    <property type="term" value="C:intraciliary transport particle B"/>
    <property type="evidence" value="ECO:0007669"/>
    <property type="project" value="InterPro"/>
</dbReference>
<feature type="compositionally biased region" description="Basic and acidic residues" evidence="2">
    <location>
        <begin position="16"/>
        <end position="31"/>
    </location>
</feature>
<sequence>MDSERPRTSARLAMQLRRDDEYGTSDSKTDRPSTMTARPQTRIERPVSRRGTQNDLSRDSNSYRAGTPISKNPQTRPPSASVSSNRGSTANSRINTISSAMGIKRIGTGLPSTSQVNYNMMDRPITQQGLAGIRPGTTRGLPMTRQIQDKRYYEGMIQVKIRELTNEIGIIKREIDSQNRERATFIHYDNRAKELAAELTDLQGKLADLNIVIDKATSNIDKETIEQETKDLRELNDKASTEVDKLYEQRISKEQHLRDMEEQIISEKQKEERIIESMTSDVKLKYDKLINQRNELENDISKLQEDIDLLSNEKVNYEEQISLSQVKQEVVKLKLKINEVEDKRKKLQDELKNKLSPDEERERLLAKVKQDNMDIVAAERRIEDAKKHINELEQELEQIEIDMEDNHSEKQAKYIELKKREEAIEQFMPSFDDNKIDELEKIEKLEQNIIDKLQQLSFSIDHDSGQFTDEMSILNFSPTTNEQSQDVDRSFEGLTKEHIRLQYVIIKMKALEKKLKLEITERNEIINKQKNELIVLEDLDGLKTRTDEQHKELLNRKDDLKNKYPKYEKELLIIKKEYDTLKNELDKNETYLQINALEEKYDKLKDTNENISKLINQERDSVNYEPLKEQTFSLVTKYNIFLQQNTKRAY</sequence>
<feature type="compositionally biased region" description="Polar residues" evidence="2">
    <location>
        <begin position="50"/>
        <end position="91"/>
    </location>
</feature>